<feature type="non-terminal residue" evidence="7">
    <location>
        <position position="1"/>
    </location>
</feature>
<dbReference type="PANTHER" id="PTHR24305:SF108">
    <property type="entry name" value="P450, PUTATIVE (EUROFUNG)-RELATED"/>
    <property type="match status" value="1"/>
</dbReference>
<keyword evidence="6" id="KW-0503">Monooxygenase</keyword>
<evidence type="ECO:0000313" key="7">
    <source>
        <dbReference type="EMBL" id="RKP08089.1"/>
    </source>
</evidence>
<keyword evidence="8" id="KW-1185">Reference proteome</keyword>
<keyword evidence="5 6" id="KW-0349">Heme</keyword>
<evidence type="ECO:0000256" key="2">
    <source>
        <dbReference type="ARBA" id="ARBA00010617"/>
    </source>
</evidence>
<dbReference type="InterPro" id="IPR017972">
    <property type="entry name" value="Cyt_P450_CS"/>
</dbReference>
<dbReference type="PANTHER" id="PTHR24305">
    <property type="entry name" value="CYTOCHROME P450"/>
    <property type="match status" value="1"/>
</dbReference>
<evidence type="ECO:0000256" key="6">
    <source>
        <dbReference type="RuleBase" id="RU000461"/>
    </source>
</evidence>
<dbReference type="PRINTS" id="PR00465">
    <property type="entry name" value="EP450IV"/>
</dbReference>
<evidence type="ECO:0000256" key="5">
    <source>
        <dbReference type="PIRSR" id="PIRSR602403-1"/>
    </source>
</evidence>
<name>A0A4V1IWM6_9FUNG</name>
<dbReference type="EMBL" id="KZ992639">
    <property type="protein sequence ID" value="RKP08089.1"/>
    <property type="molecule type" value="Genomic_DNA"/>
</dbReference>
<gene>
    <name evidence="7" type="ORF">THASP1DRAFT_16135</name>
</gene>
<dbReference type="PROSITE" id="PS00086">
    <property type="entry name" value="CYTOCHROME_P450"/>
    <property type="match status" value="1"/>
</dbReference>
<dbReference type="PRINTS" id="PR00385">
    <property type="entry name" value="P450"/>
</dbReference>
<dbReference type="GO" id="GO:0005506">
    <property type="term" value="F:iron ion binding"/>
    <property type="evidence" value="ECO:0007669"/>
    <property type="project" value="InterPro"/>
</dbReference>
<dbReference type="GO" id="GO:0020037">
    <property type="term" value="F:heme binding"/>
    <property type="evidence" value="ECO:0007669"/>
    <property type="project" value="InterPro"/>
</dbReference>
<evidence type="ECO:0000256" key="4">
    <source>
        <dbReference type="ARBA" id="ARBA00023004"/>
    </source>
</evidence>
<dbReference type="OrthoDB" id="1470350at2759"/>
<dbReference type="GO" id="GO:0016705">
    <property type="term" value="F:oxidoreductase activity, acting on paired donors, with incorporation or reduction of molecular oxygen"/>
    <property type="evidence" value="ECO:0007669"/>
    <property type="project" value="InterPro"/>
</dbReference>
<evidence type="ECO:0000256" key="1">
    <source>
        <dbReference type="ARBA" id="ARBA00001971"/>
    </source>
</evidence>
<dbReference type="STRING" id="78915.A0A4V1IWM6"/>
<dbReference type="Gene3D" id="1.10.630.10">
    <property type="entry name" value="Cytochrome P450"/>
    <property type="match status" value="1"/>
</dbReference>
<dbReference type="AlphaFoldDB" id="A0A4V1IWM6"/>
<dbReference type="SUPFAM" id="SSF48264">
    <property type="entry name" value="Cytochrome P450"/>
    <property type="match status" value="1"/>
</dbReference>
<comment type="cofactor">
    <cofactor evidence="1 5">
        <name>heme</name>
        <dbReference type="ChEBI" id="CHEBI:30413"/>
    </cofactor>
</comment>
<dbReference type="InterPro" id="IPR036396">
    <property type="entry name" value="Cyt_P450_sf"/>
</dbReference>
<accession>A0A4V1IWM6</accession>
<evidence type="ECO:0000256" key="3">
    <source>
        <dbReference type="ARBA" id="ARBA00022723"/>
    </source>
</evidence>
<feature type="binding site" description="axial binding residue" evidence="5">
    <location>
        <position position="397"/>
    </location>
    <ligand>
        <name>heme</name>
        <dbReference type="ChEBI" id="CHEBI:30413"/>
    </ligand>
    <ligandPart>
        <name>Fe</name>
        <dbReference type="ChEBI" id="CHEBI:18248"/>
    </ligandPart>
</feature>
<dbReference type="GO" id="GO:0004497">
    <property type="term" value="F:monooxygenase activity"/>
    <property type="evidence" value="ECO:0007669"/>
    <property type="project" value="UniProtKB-KW"/>
</dbReference>
<dbReference type="Proteomes" id="UP000271241">
    <property type="component" value="Unassembled WGS sequence"/>
</dbReference>
<comment type="similarity">
    <text evidence="2 6">Belongs to the cytochrome P450 family.</text>
</comment>
<evidence type="ECO:0000313" key="8">
    <source>
        <dbReference type="Proteomes" id="UP000271241"/>
    </source>
</evidence>
<dbReference type="InterPro" id="IPR050121">
    <property type="entry name" value="Cytochrome_P450_monoxygenase"/>
</dbReference>
<organism evidence="7 8">
    <name type="scientific">Thamnocephalis sphaerospora</name>
    <dbReference type="NCBI Taxonomy" id="78915"/>
    <lineage>
        <taxon>Eukaryota</taxon>
        <taxon>Fungi</taxon>
        <taxon>Fungi incertae sedis</taxon>
        <taxon>Zoopagomycota</taxon>
        <taxon>Zoopagomycotina</taxon>
        <taxon>Zoopagomycetes</taxon>
        <taxon>Zoopagales</taxon>
        <taxon>Sigmoideomycetaceae</taxon>
        <taxon>Thamnocephalis</taxon>
    </lineage>
</organism>
<keyword evidence="3 5" id="KW-0479">Metal-binding</keyword>
<keyword evidence="6" id="KW-0560">Oxidoreductase</keyword>
<dbReference type="InterPro" id="IPR002403">
    <property type="entry name" value="Cyt_P450_E_grp-IV"/>
</dbReference>
<dbReference type="Pfam" id="PF00067">
    <property type="entry name" value="p450"/>
    <property type="match status" value="1"/>
</dbReference>
<proteinExistence type="inferred from homology"/>
<protein>
    <submittedName>
        <fullName evidence="7">Cytochrome P450</fullName>
    </submittedName>
</protein>
<keyword evidence="4 5" id="KW-0408">Iron</keyword>
<dbReference type="InterPro" id="IPR001128">
    <property type="entry name" value="Cyt_P450"/>
</dbReference>
<reference evidence="8" key="1">
    <citation type="journal article" date="2018" name="Nat. Microbiol.">
        <title>Leveraging single-cell genomics to expand the fungal tree of life.</title>
        <authorList>
            <person name="Ahrendt S.R."/>
            <person name="Quandt C.A."/>
            <person name="Ciobanu D."/>
            <person name="Clum A."/>
            <person name="Salamov A."/>
            <person name="Andreopoulos B."/>
            <person name="Cheng J.F."/>
            <person name="Woyke T."/>
            <person name="Pelin A."/>
            <person name="Henrissat B."/>
            <person name="Reynolds N.K."/>
            <person name="Benny G.L."/>
            <person name="Smith M.E."/>
            <person name="James T.Y."/>
            <person name="Grigoriev I.V."/>
        </authorList>
    </citation>
    <scope>NUCLEOTIDE SEQUENCE [LARGE SCALE GENOMIC DNA]</scope>
    <source>
        <strain evidence="8">RSA 1356</strain>
    </source>
</reference>
<sequence length="452" mass="50120">QIVGLLTSPLASLPGPWYTKFTGFAHILAAARQKSWSHLLELHDTYGPIVRLGPDTISVVDAKDVRTVLATHKFRKGRLYEGSYFGGEPNVIATRDPSFHRMRKKMVAPVFSNVYLQNMEPIMHEVGLNKLFKVIEARGASNTPMDLMGLLMHMTLDVMGALAFGGSFNMLDTDSHPVTDWMHGTAMLSVGVSSRASSQASNSFAQYTMNMVEKRRQMKNPPKDILQTLVEAVDDETGLPHTPFSIASEIIVLMMAGSGTSSITLSWTMICLLQRPEYMKRLVAEIDEAFPSIDETITHAKVQNLPFLNAVLHETLRFRSPAATETPRVAPAEGATLSGFFIPGDTEIVVTPLAIMCSKTNFDKPDQYLPDRWFEETDSIKEMKSSFLAFSSGVRACLGRNLAWLELRVTLASLVRKFEFTLVPGQDLNPTTRHILEPVEGKVMVTAVKRTA</sequence>